<evidence type="ECO:0000259" key="8">
    <source>
        <dbReference type="Pfam" id="PF17768"/>
    </source>
</evidence>
<gene>
    <name evidence="9" type="primary">recJ</name>
    <name evidence="9" type="ORF">VRU49_01260</name>
</gene>
<dbReference type="InterPro" id="IPR004610">
    <property type="entry name" value="RecJ"/>
</dbReference>
<evidence type="ECO:0000256" key="1">
    <source>
        <dbReference type="ARBA" id="ARBA00005915"/>
    </source>
</evidence>
<keyword evidence="4" id="KW-0378">Hydrolase</keyword>
<dbReference type="Gene3D" id="3.90.1640.30">
    <property type="match status" value="1"/>
</dbReference>
<feature type="domain" description="RecJ OB" evidence="8">
    <location>
        <begin position="456"/>
        <end position="560"/>
    </location>
</feature>
<dbReference type="InterPro" id="IPR051673">
    <property type="entry name" value="SSDNA_exonuclease_RecJ"/>
</dbReference>
<proteinExistence type="inferred from homology"/>
<keyword evidence="10" id="KW-1185">Reference proteome</keyword>
<dbReference type="InterPro" id="IPR003156">
    <property type="entry name" value="DHHA1_dom"/>
</dbReference>
<dbReference type="RefSeq" id="WP_330144953.1">
    <property type="nucleotide sequence ID" value="NZ_JAZDQU010000001.1"/>
</dbReference>
<protein>
    <recommendedName>
        <fullName evidence="2">Single-stranded-DNA-specific exonuclease RecJ</fullName>
    </recommendedName>
</protein>
<organism evidence="9 10">
    <name type="scientific">Pedobacter flavus</name>
    <dbReference type="NCBI Taxonomy" id="3113906"/>
    <lineage>
        <taxon>Bacteria</taxon>
        <taxon>Pseudomonadati</taxon>
        <taxon>Bacteroidota</taxon>
        <taxon>Sphingobacteriia</taxon>
        <taxon>Sphingobacteriales</taxon>
        <taxon>Sphingobacteriaceae</taxon>
        <taxon>Pedobacter</taxon>
    </lineage>
</organism>
<evidence type="ECO:0000256" key="5">
    <source>
        <dbReference type="ARBA" id="ARBA00022839"/>
    </source>
</evidence>
<accession>A0ABU7GYD9</accession>
<dbReference type="Pfam" id="PF01368">
    <property type="entry name" value="DHH"/>
    <property type="match status" value="1"/>
</dbReference>
<dbReference type="Proteomes" id="UP001337681">
    <property type="component" value="Unassembled WGS sequence"/>
</dbReference>
<dbReference type="InterPro" id="IPR001667">
    <property type="entry name" value="DDH_dom"/>
</dbReference>
<dbReference type="NCBIfam" id="TIGR00644">
    <property type="entry name" value="recJ"/>
    <property type="match status" value="1"/>
</dbReference>
<evidence type="ECO:0000256" key="2">
    <source>
        <dbReference type="ARBA" id="ARBA00019841"/>
    </source>
</evidence>
<dbReference type="SUPFAM" id="SSF64182">
    <property type="entry name" value="DHH phosphoesterases"/>
    <property type="match status" value="1"/>
</dbReference>
<dbReference type="Pfam" id="PF17768">
    <property type="entry name" value="RecJ_OB"/>
    <property type="match status" value="1"/>
</dbReference>
<dbReference type="PANTHER" id="PTHR30255:SF2">
    <property type="entry name" value="SINGLE-STRANDED-DNA-SPECIFIC EXONUCLEASE RECJ"/>
    <property type="match status" value="1"/>
</dbReference>
<comment type="caution">
    <text evidence="9">The sequence shown here is derived from an EMBL/GenBank/DDBJ whole genome shotgun (WGS) entry which is preliminary data.</text>
</comment>
<comment type="similarity">
    <text evidence="1">Belongs to the RecJ family.</text>
</comment>
<reference evidence="9 10" key="1">
    <citation type="submission" date="2024-01" db="EMBL/GenBank/DDBJ databases">
        <title>Pedobacter sp. nov., isolated from oil-contaminated soil.</title>
        <authorList>
            <person name="Le N.T.T."/>
        </authorList>
    </citation>
    <scope>NUCLEOTIDE SEQUENCE [LARGE SCALE GENOMIC DNA]</scope>
    <source>
        <strain evidence="9 10">VNH31</strain>
    </source>
</reference>
<dbReference type="InterPro" id="IPR041122">
    <property type="entry name" value="RecJ_OB"/>
</dbReference>
<evidence type="ECO:0000259" key="7">
    <source>
        <dbReference type="Pfam" id="PF02272"/>
    </source>
</evidence>
<dbReference type="Pfam" id="PF02272">
    <property type="entry name" value="DHHA1"/>
    <property type="match status" value="1"/>
</dbReference>
<evidence type="ECO:0000256" key="4">
    <source>
        <dbReference type="ARBA" id="ARBA00022801"/>
    </source>
</evidence>
<name>A0ABU7GYD9_9SPHI</name>
<dbReference type="PANTHER" id="PTHR30255">
    <property type="entry name" value="SINGLE-STRANDED-DNA-SPECIFIC EXONUCLEASE RECJ"/>
    <property type="match status" value="1"/>
</dbReference>
<keyword evidence="5 9" id="KW-0269">Exonuclease</keyword>
<feature type="domain" description="DDH" evidence="6">
    <location>
        <begin position="80"/>
        <end position="227"/>
    </location>
</feature>
<keyword evidence="3" id="KW-0540">Nuclease</keyword>
<evidence type="ECO:0000313" key="9">
    <source>
        <dbReference type="EMBL" id="MEE1884034.1"/>
    </source>
</evidence>
<dbReference type="InterPro" id="IPR038763">
    <property type="entry name" value="DHH_sf"/>
</dbReference>
<feature type="domain" description="DHHA1" evidence="7">
    <location>
        <begin position="354"/>
        <end position="442"/>
    </location>
</feature>
<dbReference type="GO" id="GO:0004527">
    <property type="term" value="F:exonuclease activity"/>
    <property type="evidence" value="ECO:0007669"/>
    <property type="project" value="UniProtKB-KW"/>
</dbReference>
<evidence type="ECO:0000259" key="6">
    <source>
        <dbReference type="Pfam" id="PF01368"/>
    </source>
</evidence>
<evidence type="ECO:0000256" key="3">
    <source>
        <dbReference type="ARBA" id="ARBA00022722"/>
    </source>
</evidence>
<dbReference type="EMBL" id="JAZDQU010000001">
    <property type="protein sequence ID" value="MEE1884034.1"/>
    <property type="molecule type" value="Genomic_DNA"/>
</dbReference>
<sequence length="570" mass="63581">MEKRWVQIQNDHHEKVDLLSANLKIDPSLSKVLINRGIDNPEKASAFFTPSLGSLHDPFLMMDMDKAVDRIINAIRSNEKILIYGDYDVDGTTAVTLVFSFLKELTNEIEYYIPDRHSEGYGISNKGVGYAATNNFSLIIALDCGIKSIDKVDYATSFNIDFIICDHHNPGDSIPNAIAVLDPKRIDCSYPFKELSGCGIGFKLAQALSIKLNLPETSYLKFLDLAMVSIAADMVSITDENRILAWHGLHKLNDSPSSGLLSLIKVSGRPLPYSISDVVFQLAPRINAAGRMGHAKMAVKMLLCECDVEGLNHSESINSSNQERKASDQEITLEALAQLKLDHQNDFKKTSVVFKSTWHKGVIGIVASRLTETYFRPTIVFTESNGVLTGSARSVPEFDLYEALISCQDTLIQFGGHKFAAGLTLEKENLELFKNKFEEIVASRIKAEQLIPEIKIDDQLSLNQINLKFWKILSRMAPFGPDNMAPIFSNSSAQIIGKPQLLGDKHLKFWISENGSPLFECIAFGQYDDAKILESNNFSIAFSIEEKVWKEKKSLQLNIKAIKSNEDFPS</sequence>
<evidence type="ECO:0000313" key="10">
    <source>
        <dbReference type="Proteomes" id="UP001337681"/>
    </source>
</evidence>
<dbReference type="Gene3D" id="3.10.310.30">
    <property type="match status" value="1"/>
</dbReference>